<dbReference type="Proteomes" id="UP001374584">
    <property type="component" value="Unassembled WGS sequence"/>
</dbReference>
<evidence type="ECO:0000313" key="2">
    <source>
        <dbReference type="Proteomes" id="UP001374584"/>
    </source>
</evidence>
<dbReference type="EMBL" id="JAYMYR010000003">
    <property type="protein sequence ID" value="KAK7373446.1"/>
    <property type="molecule type" value="Genomic_DNA"/>
</dbReference>
<gene>
    <name evidence="1" type="ORF">VNO80_06853</name>
</gene>
<evidence type="ECO:0000313" key="1">
    <source>
        <dbReference type="EMBL" id="KAK7373446.1"/>
    </source>
</evidence>
<protein>
    <submittedName>
        <fullName evidence="1">Uncharacterized protein</fullName>
    </submittedName>
</protein>
<organism evidence="1 2">
    <name type="scientific">Phaseolus coccineus</name>
    <name type="common">Scarlet runner bean</name>
    <name type="synonym">Phaseolus multiflorus</name>
    <dbReference type="NCBI Taxonomy" id="3886"/>
    <lineage>
        <taxon>Eukaryota</taxon>
        <taxon>Viridiplantae</taxon>
        <taxon>Streptophyta</taxon>
        <taxon>Embryophyta</taxon>
        <taxon>Tracheophyta</taxon>
        <taxon>Spermatophyta</taxon>
        <taxon>Magnoliopsida</taxon>
        <taxon>eudicotyledons</taxon>
        <taxon>Gunneridae</taxon>
        <taxon>Pentapetalae</taxon>
        <taxon>rosids</taxon>
        <taxon>fabids</taxon>
        <taxon>Fabales</taxon>
        <taxon>Fabaceae</taxon>
        <taxon>Papilionoideae</taxon>
        <taxon>50 kb inversion clade</taxon>
        <taxon>NPAAA clade</taxon>
        <taxon>indigoferoid/millettioid clade</taxon>
        <taxon>Phaseoleae</taxon>
        <taxon>Phaseolus</taxon>
    </lineage>
</organism>
<keyword evidence="2" id="KW-1185">Reference proteome</keyword>
<name>A0AAN9RHZ1_PHACN</name>
<dbReference type="AlphaFoldDB" id="A0AAN9RHZ1"/>
<sequence>MCLALSWEHAARTERSAEALQVDACTVDSSWCLHVSPSGSEARLSYNGRQRRRSCVLQATFGVPVVVLGAFLQNRGLDEGVTRQSSTFESSGRINTNGYF</sequence>
<comment type="caution">
    <text evidence="1">The sequence shown here is derived from an EMBL/GenBank/DDBJ whole genome shotgun (WGS) entry which is preliminary data.</text>
</comment>
<proteinExistence type="predicted"/>
<accession>A0AAN9RHZ1</accession>
<reference evidence="1 2" key="1">
    <citation type="submission" date="2024-01" db="EMBL/GenBank/DDBJ databases">
        <title>The genomes of 5 underutilized Papilionoideae crops provide insights into root nodulation and disease resistanc.</title>
        <authorList>
            <person name="Jiang F."/>
        </authorList>
    </citation>
    <scope>NUCLEOTIDE SEQUENCE [LARGE SCALE GENOMIC DNA]</scope>
    <source>
        <strain evidence="1">JINMINGXINNONG_FW02</strain>
        <tissue evidence="1">Leaves</tissue>
    </source>
</reference>